<dbReference type="AlphaFoldDB" id="A0A2K0WJD4"/>
<dbReference type="EMBL" id="MTQA01000057">
    <property type="protein sequence ID" value="PNP82389.1"/>
    <property type="molecule type" value="Genomic_DNA"/>
</dbReference>
<proteinExistence type="predicted"/>
<dbReference type="OrthoDB" id="5096804at2759"/>
<dbReference type="Proteomes" id="UP000236664">
    <property type="component" value="Unassembled WGS sequence"/>
</dbReference>
<evidence type="ECO:0000313" key="2">
    <source>
        <dbReference type="EMBL" id="PNP82389.1"/>
    </source>
</evidence>
<keyword evidence="3" id="KW-1185">Reference proteome</keyword>
<feature type="region of interest" description="Disordered" evidence="1">
    <location>
        <begin position="26"/>
        <end position="68"/>
    </location>
</feature>
<reference evidence="2 3" key="1">
    <citation type="submission" date="2017-06" db="EMBL/GenBank/DDBJ databases">
        <title>Genome of Fusarium nygamai isolate CS10214.</title>
        <authorList>
            <person name="Gardiner D.M."/>
            <person name="Obanor F."/>
            <person name="Kazan K."/>
        </authorList>
    </citation>
    <scope>NUCLEOTIDE SEQUENCE [LARGE SCALE GENOMIC DNA]</scope>
    <source>
        <strain evidence="2 3">CS10214</strain>
    </source>
</reference>
<gene>
    <name evidence="2" type="ORF">FNYG_04098</name>
</gene>
<name>A0A2K0WJD4_GIBNY</name>
<evidence type="ECO:0000256" key="1">
    <source>
        <dbReference type="SAM" id="MobiDB-lite"/>
    </source>
</evidence>
<sequence length="92" mass="9932">MNAQAEAYFPDILHLYSHLVPQDLLNDDQEVNAGSEESGGDVESVNGGSPGARSLDMDMDTDDDVSDDESVCLSVIEFMGIESSLDDSDYEP</sequence>
<organism evidence="2 3">
    <name type="scientific">Gibberella nygamai</name>
    <name type="common">Bean root rot disease fungus</name>
    <name type="synonym">Fusarium nygamai</name>
    <dbReference type="NCBI Taxonomy" id="42673"/>
    <lineage>
        <taxon>Eukaryota</taxon>
        <taxon>Fungi</taxon>
        <taxon>Dikarya</taxon>
        <taxon>Ascomycota</taxon>
        <taxon>Pezizomycotina</taxon>
        <taxon>Sordariomycetes</taxon>
        <taxon>Hypocreomycetidae</taxon>
        <taxon>Hypocreales</taxon>
        <taxon>Nectriaceae</taxon>
        <taxon>Fusarium</taxon>
        <taxon>Fusarium fujikuroi species complex</taxon>
    </lineage>
</organism>
<feature type="compositionally biased region" description="Acidic residues" evidence="1">
    <location>
        <begin position="57"/>
        <end position="68"/>
    </location>
</feature>
<comment type="caution">
    <text evidence="2">The sequence shown here is derived from an EMBL/GenBank/DDBJ whole genome shotgun (WGS) entry which is preliminary data.</text>
</comment>
<accession>A0A2K0WJD4</accession>
<protein>
    <submittedName>
        <fullName evidence="2">Uncharacterized protein</fullName>
    </submittedName>
</protein>
<evidence type="ECO:0000313" key="3">
    <source>
        <dbReference type="Proteomes" id="UP000236664"/>
    </source>
</evidence>